<evidence type="ECO:0000259" key="2">
    <source>
        <dbReference type="Pfam" id="PF05199"/>
    </source>
</evidence>
<dbReference type="GO" id="GO:0050660">
    <property type="term" value="F:flavin adenine dinucleotide binding"/>
    <property type="evidence" value="ECO:0007669"/>
    <property type="project" value="InterPro"/>
</dbReference>
<dbReference type="AlphaFoldDB" id="A0A7R9MT86"/>
<dbReference type="GO" id="GO:0016614">
    <property type="term" value="F:oxidoreductase activity, acting on CH-OH group of donors"/>
    <property type="evidence" value="ECO:0007669"/>
    <property type="project" value="InterPro"/>
</dbReference>
<proteinExistence type="inferred from homology"/>
<feature type="non-terminal residue" evidence="3">
    <location>
        <position position="1"/>
    </location>
</feature>
<dbReference type="SUPFAM" id="SSF51905">
    <property type="entry name" value="FAD/NAD(P)-binding domain"/>
    <property type="match status" value="1"/>
</dbReference>
<dbReference type="Proteomes" id="UP000728032">
    <property type="component" value="Unassembled WGS sequence"/>
</dbReference>
<keyword evidence="4" id="KW-1185">Reference proteome</keyword>
<feature type="non-terminal residue" evidence="3">
    <location>
        <position position="195"/>
    </location>
</feature>
<dbReference type="SUPFAM" id="SSF54373">
    <property type="entry name" value="FAD-linked reductases, C-terminal domain"/>
    <property type="match status" value="1"/>
</dbReference>
<evidence type="ECO:0000256" key="1">
    <source>
        <dbReference type="ARBA" id="ARBA00010790"/>
    </source>
</evidence>
<comment type="similarity">
    <text evidence="1">Belongs to the GMC oxidoreductase family.</text>
</comment>
<feature type="domain" description="Glucose-methanol-choline oxidoreductase C-terminal" evidence="2">
    <location>
        <begin position="69"/>
        <end position="195"/>
    </location>
</feature>
<dbReference type="Gene3D" id="3.50.50.60">
    <property type="entry name" value="FAD/NAD(P)-binding domain"/>
    <property type="match status" value="1"/>
</dbReference>
<dbReference type="PANTHER" id="PTHR11552:SF227">
    <property type="entry name" value="GLUCOSE DEHYDROGENASE [FAD, QUINONE]-LIKE PROTEIN"/>
    <property type="match status" value="1"/>
</dbReference>
<accession>A0A7R9MT86</accession>
<dbReference type="InterPro" id="IPR007867">
    <property type="entry name" value="GMC_OxRtase_C"/>
</dbReference>
<evidence type="ECO:0000313" key="4">
    <source>
        <dbReference type="Proteomes" id="UP000728032"/>
    </source>
</evidence>
<gene>
    <name evidence="3" type="ORF">ONB1V03_LOCUS21864</name>
</gene>
<dbReference type="OrthoDB" id="6435529at2759"/>
<sequence>ETMAFVKTKYADQSDDWPDIQFHVLPGSTSSDYGTRIKKVQGLTDELYSAFKPYSGLPAFTILPTLLRPLSRGFIRLRSANPFKHPVIDPKFFSDERDLDVLVEGMKLALAVAQTPPLQKYNATPIQTSYPQCKAHTLYSDAYLRCMVQTYTSIIYHPMGTCRMGPADDQNSVVDLQLRVIGVRGIRVVDGSVIP</sequence>
<dbReference type="Gene3D" id="3.30.560.10">
    <property type="entry name" value="Glucose Oxidase, domain 3"/>
    <property type="match status" value="1"/>
</dbReference>
<name>A0A7R9MT86_9ACAR</name>
<evidence type="ECO:0000313" key="3">
    <source>
        <dbReference type="EMBL" id="CAD7665306.1"/>
    </source>
</evidence>
<organism evidence="3">
    <name type="scientific">Oppiella nova</name>
    <dbReference type="NCBI Taxonomy" id="334625"/>
    <lineage>
        <taxon>Eukaryota</taxon>
        <taxon>Metazoa</taxon>
        <taxon>Ecdysozoa</taxon>
        <taxon>Arthropoda</taxon>
        <taxon>Chelicerata</taxon>
        <taxon>Arachnida</taxon>
        <taxon>Acari</taxon>
        <taxon>Acariformes</taxon>
        <taxon>Sarcoptiformes</taxon>
        <taxon>Oribatida</taxon>
        <taxon>Brachypylina</taxon>
        <taxon>Oppioidea</taxon>
        <taxon>Oppiidae</taxon>
        <taxon>Oppiella</taxon>
    </lineage>
</organism>
<dbReference type="EMBL" id="CAJPVJ010045017">
    <property type="protein sequence ID" value="CAG2182443.1"/>
    <property type="molecule type" value="Genomic_DNA"/>
</dbReference>
<dbReference type="PANTHER" id="PTHR11552">
    <property type="entry name" value="GLUCOSE-METHANOL-CHOLINE GMC OXIDOREDUCTASE"/>
    <property type="match status" value="1"/>
</dbReference>
<dbReference type="InterPro" id="IPR036188">
    <property type="entry name" value="FAD/NAD-bd_sf"/>
</dbReference>
<dbReference type="InterPro" id="IPR012132">
    <property type="entry name" value="GMC_OxRdtase"/>
</dbReference>
<reference evidence="3" key="1">
    <citation type="submission" date="2020-11" db="EMBL/GenBank/DDBJ databases">
        <authorList>
            <person name="Tran Van P."/>
        </authorList>
    </citation>
    <scope>NUCLEOTIDE SEQUENCE</scope>
</reference>
<protein>
    <recommendedName>
        <fullName evidence="2">Glucose-methanol-choline oxidoreductase C-terminal domain-containing protein</fullName>
    </recommendedName>
</protein>
<dbReference type="EMBL" id="OC959842">
    <property type="protein sequence ID" value="CAD7665306.1"/>
    <property type="molecule type" value="Genomic_DNA"/>
</dbReference>
<dbReference type="Pfam" id="PF05199">
    <property type="entry name" value="GMC_oxred_C"/>
    <property type="match status" value="1"/>
</dbReference>